<dbReference type="Gene3D" id="3.30.110.170">
    <property type="entry name" value="Protein of unknown function (DUF541), domain 1"/>
    <property type="match status" value="1"/>
</dbReference>
<keyword evidence="1" id="KW-0732">Signal</keyword>
<protein>
    <submittedName>
        <fullName evidence="2">DUF541 domain-containing protein</fullName>
    </submittedName>
</protein>
<feature type="signal peptide" evidence="1">
    <location>
        <begin position="1"/>
        <end position="26"/>
    </location>
</feature>
<sequence>MVSLKHPLALTAALLATAAVPLAANAGEVSLAGEGVVRYNPDSAHLQFSVSAEHRQPQKASAQVADTMDKWRSAIKTWRDQLQDYSDADVNLYTRTLPVQEKGKEPERVSVASQTVSFSINDLELLNPLLEQANKLGLQYNLGSHQFFHSDEQGLEQQALARAIEDARNRCQFVAEQLDKTCGEVVSININGGHRPVPMMMAEAKSARNTVSSVGPREIQSSVSATFELD</sequence>
<reference evidence="2 3" key="1">
    <citation type="submission" date="2019-07" db="EMBL/GenBank/DDBJ databases">
        <title>The pathways for chlorine oxyanion respiration interact through the shared metabolite chlorate.</title>
        <authorList>
            <person name="Barnum T.P."/>
            <person name="Cheng Y."/>
            <person name="Hill K.A."/>
            <person name="Lucas L.N."/>
            <person name="Carlson H.K."/>
            <person name="Coates J.D."/>
        </authorList>
    </citation>
    <scope>NUCLEOTIDE SEQUENCE [LARGE SCALE GENOMIC DNA]</scope>
    <source>
        <strain evidence="2">UCB</strain>
    </source>
</reference>
<evidence type="ECO:0000256" key="1">
    <source>
        <dbReference type="SAM" id="SignalP"/>
    </source>
</evidence>
<gene>
    <name evidence="2" type="ORF">FHK81_02265</name>
</gene>
<dbReference type="AlphaFoldDB" id="A0A558BH45"/>
<proteinExistence type="predicted"/>
<comment type="caution">
    <text evidence="2">The sequence shown here is derived from an EMBL/GenBank/DDBJ whole genome shotgun (WGS) entry which is preliminary data.</text>
</comment>
<dbReference type="EMBL" id="VMRX01000003">
    <property type="protein sequence ID" value="TVT35818.1"/>
    <property type="molecule type" value="Genomic_DNA"/>
</dbReference>
<dbReference type="Proteomes" id="UP000319142">
    <property type="component" value="Unassembled WGS sequence"/>
</dbReference>
<evidence type="ECO:0000313" key="3">
    <source>
        <dbReference type="Proteomes" id="UP000319142"/>
    </source>
</evidence>
<organism evidence="2 3">
    <name type="scientific">Marinobacter vinifirmus</name>
    <dbReference type="NCBI Taxonomy" id="355591"/>
    <lineage>
        <taxon>Bacteria</taxon>
        <taxon>Pseudomonadati</taxon>
        <taxon>Pseudomonadota</taxon>
        <taxon>Gammaproteobacteria</taxon>
        <taxon>Pseudomonadales</taxon>
        <taxon>Marinobacteraceae</taxon>
        <taxon>Marinobacter</taxon>
    </lineage>
</organism>
<dbReference type="GO" id="GO:0006974">
    <property type="term" value="P:DNA damage response"/>
    <property type="evidence" value="ECO:0007669"/>
    <property type="project" value="TreeGrafter"/>
</dbReference>
<accession>A0A558BH45</accession>
<dbReference type="PANTHER" id="PTHR34387">
    <property type="entry name" value="SLR1258 PROTEIN"/>
    <property type="match status" value="1"/>
</dbReference>
<feature type="chain" id="PRO_5021972127" evidence="1">
    <location>
        <begin position="27"/>
        <end position="230"/>
    </location>
</feature>
<name>A0A558BH45_9GAMM</name>
<dbReference type="PANTHER" id="PTHR34387:SF2">
    <property type="entry name" value="SLR1258 PROTEIN"/>
    <property type="match status" value="1"/>
</dbReference>
<dbReference type="Gene3D" id="3.30.70.2970">
    <property type="entry name" value="Protein of unknown function (DUF541), domain 2"/>
    <property type="match status" value="1"/>
</dbReference>
<dbReference type="Pfam" id="PF04402">
    <property type="entry name" value="SIMPL"/>
    <property type="match status" value="1"/>
</dbReference>
<evidence type="ECO:0000313" key="2">
    <source>
        <dbReference type="EMBL" id="TVT35818.1"/>
    </source>
</evidence>
<dbReference type="InterPro" id="IPR052022">
    <property type="entry name" value="26kDa_periplasmic_antigen"/>
</dbReference>
<dbReference type="InterPro" id="IPR007497">
    <property type="entry name" value="SIMPL/DUF541"/>
</dbReference>